<feature type="transmembrane region" description="Helical" evidence="8">
    <location>
        <begin position="322"/>
        <end position="344"/>
    </location>
</feature>
<keyword evidence="4 8" id="KW-0812">Transmembrane</keyword>
<dbReference type="PATRIC" id="fig|396014.3.peg.354"/>
<evidence type="ECO:0000256" key="5">
    <source>
        <dbReference type="ARBA" id="ARBA00022989"/>
    </source>
</evidence>
<dbReference type="Gene3D" id="1.20.1250.20">
    <property type="entry name" value="MFS general substrate transporter like domains"/>
    <property type="match status" value="1"/>
</dbReference>
<dbReference type="PROSITE" id="PS50850">
    <property type="entry name" value="MFS"/>
    <property type="match status" value="1"/>
</dbReference>
<dbReference type="CDD" id="cd06173">
    <property type="entry name" value="MFS_MefA_like"/>
    <property type="match status" value="1"/>
</dbReference>
<feature type="region of interest" description="Disordered" evidence="7">
    <location>
        <begin position="520"/>
        <end position="558"/>
    </location>
</feature>
<sequence length="558" mass="59648">MTTDPSPGSGEPGAFAPLRRSGFRWLWPAIVVSYVGFWGQTVGAQWLLVNGPNASVTVALIQTAATLPMMLFTLPGGVVADRFDQRWIIVVVQTYMAVGAFSLAVVTALGLASPPVVLAFTFLLAIGTAFQIPAWQSSLPDIVPRDELGAATRLDMVGVNFGRAAGPAIAGVLIGAAGVPWVFVLTAATALILAGTLLTWRRPARTLAPPARERFLPALRAGVRYVRHDAMVRRILLRAVLFIAPATILWALIPLVATERLGVDAGAYGALFGALGLGAILAALTVGRLRGVMATGTLLVLSGLLYAVVLAILVLVPVFVVALAALILAGAAWTAVISTLNAELQFVLPSWVRARGLSVYLVTFTGSQAIASILWGQLAAWTGVVAAFLTAGVLLALTSVSGVLLRMPDVRDADPRSMPFWGDVNVPIEIQPTHGPIVVSVEYRVPAADDAAFLATTADLRRSRLRNGASRWELYRVAETPEVFVESFMVDTWEEHQAQHRDRLTAADQRIEAAVQAFVSRPPQGRHLIPPTMAASPADSPDAPRRRRPRPRTRRAPR</sequence>
<dbReference type="AlphaFoldDB" id="Z9JWG8"/>
<dbReference type="EMBL" id="JDYK01000002">
    <property type="protein sequence ID" value="EWS82730.1"/>
    <property type="molecule type" value="Genomic_DNA"/>
</dbReference>
<keyword evidence="11" id="KW-1185">Reference proteome</keyword>
<dbReference type="GO" id="GO:0005886">
    <property type="term" value="C:plasma membrane"/>
    <property type="evidence" value="ECO:0007669"/>
    <property type="project" value="UniProtKB-SubCell"/>
</dbReference>
<evidence type="ECO:0000256" key="4">
    <source>
        <dbReference type="ARBA" id="ARBA00022692"/>
    </source>
</evidence>
<dbReference type="Pfam" id="PF05977">
    <property type="entry name" value="MFS_3"/>
    <property type="match status" value="1"/>
</dbReference>
<evidence type="ECO:0000313" key="10">
    <source>
        <dbReference type="EMBL" id="EWS82730.1"/>
    </source>
</evidence>
<feature type="compositionally biased region" description="Low complexity" evidence="7">
    <location>
        <begin position="530"/>
        <end position="541"/>
    </location>
</feature>
<evidence type="ECO:0000256" key="2">
    <source>
        <dbReference type="ARBA" id="ARBA00022448"/>
    </source>
</evidence>
<evidence type="ECO:0000256" key="1">
    <source>
        <dbReference type="ARBA" id="ARBA00004651"/>
    </source>
</evidence>
<dbReference type="eggNOG" id="COG2814">
    <property type="taxonomic scope" value="Bacteria"/>
</dbReference>
<dbReference type="RefSeq" id="WP_084148170.1">
    <property type="nucleotide sequence ID" value="NZ_BAAAOW010000001.1"/>
</dbReference>
<keyword evidence="5 8" id="KW-1133">Transmembrane helix</keyword>
<gene>
    <name evidence="10" type="ORF">BF93_06815</name>
</gene>
<protein>
    <submittedName>
        <fullName evidence="10">Major facilitator transporter</fullName>
    </submittedName>
</protein>
<dbReference type="GO" id="GO:0022857">
    <property type="term" value="F:transmembrane transporter activity"/>
    <property type="evidence" value="ECO:0007669"/>
    <property type="project" value="InterPro"/>
</dbReference>
<evidence type="ECO:0000313" key="11">
    <source>
        <dbReference type="Proteomes" id="UP000023067"/>
    </source>
</evidence>
<organism evidence="10 11">
    <name type="scientific">Brachybacterium phenoliresistens</name>
    <dbReference type="NCBI Taxonomy" id="396014"/>
    <lineage>
        <taxon>Bacteria</taxon>
        <taxon>Bacillati</taxon>
        <taxon>Actinomycetota</taxon>
        <taxon>Actinomycetes</taxon>
        <taxon>Micrococcales</taxon>
        <taxon>Dermabacteraceae</taxon>
        <taxon>Brachybacterium</taxon>
    </lineage>
</organism>
<feature type="transmembrane region" description="Helical" evidence="8">
    <location>
        <begin position="116"/>
        <end position="135"/>
    </location>
</feature>
<evidence type="ECO:0000256" key="6">
    <source>
        <dbReference type="ARBA" id="ARBA00023136"/>
    </source>
</evidence>
<name>Z9JWG8_9MICO</name>
<dbReference type="PANTHER" id="PTHR23513:SF11">
    <property type="entry name" value="STAPHYLOFERRIN A TRANSPORTER"/>
    <property type="match status" value="1"/>
</dbReference>
<evidence type="ECO:0000256" key="8">
    <source>
        <dbReference type="SAM" id="Phobius"/>
    </source>
</evidence>
<feature type="transmembrane region" description="Helical" evidence="8">
    <location>
        <begin position="265"/>
        <end position="286"/>
    </location>
</feature>
<feature type="transmembrane region" description="Helical" evidence="8">
    <location>
        <begin position="87"/>
        <end position="110"/>
    </location>
</feature>
<feature type="transmembrane region" description="Helical" evidence="8">
    <location>
        <begin position="381"/>
        <end position="405"/>
    </location>
</feature>
<evidence type="ECO:0000256" key="3">
    <source>
        <dbReference type="ARBA" id="ARBA00022475"/>
    </source>
</evidence>
<feature type="transmembrane region" description="Helical" evidence="8">
    <location>
        <begin position="298"/>
        <end position="316"/>
    </location>
</feature>
<dbReference type="OrthoDB" id="9775268at2"/>
<dbReference type="PANTHER" id="PTHR23513">
    <property type="entry name" value="INTEGRAL MEMBRANE EFFLUX PROTEIN-RELATED"/>
    <property type="match status" value="1"/>
</dbReference>
<dbReference type="InterPro" id="IPR020846">
    <property type="entry name" value="MFS_dom"/>
</dbReference>
<comment type="caution">
    <text evidence="10">The sequence shown here is derived from an EMBL/GenBank/DDBJ whole genome shotgun (WGS) entry which is preliminary data.</text>
</comment>
<evidence type="ECO:0000256" key="7">
    <source>
        <dbReference type="SAM" id="MobiDB-lite"/>
    </source>
</evidence>
<feature type="transmembrane region" description="Helical" evidence="8">
    <location>
        <begin position="356"/>
        <end position="375"/>
    </location>
</feature>
<comment type="subcellular location">
    <subcellularLocation>
        <location evidence="1">Cell membrane</location>
        <topology evidence="1">Multi-pass membrane protein</topology>
    </subcellularLocation>
</comment>
<keyword evidence="2" id="KW-0813">Transport</keyword>
<proteinExistence type="predicted"/>
<dbReference type="InterPro" id="IPR036259">
    <property type="entry name" value="MFS_trans_sf"/>
</dbReference>
<dbReference type="SUPFAM" id="SSF103473">
    <property type="entry name" value="MFS general substrate transporter"/>
    <property type="match status" value="1"/>
</dbReference>
<feature type="transmembrane region" description="Helical" evidence="8">
    <location>
        <begin position="181"/>
        <end position="200"/>
    </location>
</feature>
<dbReference type="HOGENOM" id="CLU_034180_11_1_11"/>
<reference evidence="10 11" key="1">
    <citation type="submission" date="2014-02" db="EMBL/GenBank/DDBJ databases">
        <title>Genome sequence of Brachybacterium phenoliresistens strain W13A50.</title>
        <authorList>
            <person name="Wang X."/>
        </authorList>
    </citation>
    <scope>NUCLEOTIDE SEQUENCE [LARGE SCALE GENOMIC DNA]</scope>
    <source>
        <strain evidence="10 11">W13A50</strain>
    </source>
</reference>
<dbReference type="InterPro" id="IPR010290">
    <property type="entry name" value="TM_effector"/>
</dbReference>
<keyword evidence="3" id="KW-1003">Cell membrane</keyword>
<accession>Z9JWG8</accession>
<evidence type="ECO:0000259" key="9">
    <source>
        <dbReference type="PROSITE" id="PS50850"/>
    </source>
</evidence>
<dbReference type="Proteomes" id="UP000023067">
    <property type="component" value="Unassembled WGS sequence"/>
</dbReference>
<feature type="transmembrane region" description="Helical" evidence="8">
    <location>
        <begin position="54"/>
        <end position="75"/>
    </location>
</feature>
<feature type="transmembrane region" description="Helical" evidence="8">
    <location>
        <begin position="25"/>
        <end position="48"/>
    </location>
</feature>
<feature type="compositionally biased region" description="Basic residues" evidence="7">
    <location>
        <begin position="545"/>
        <end position="558"/>
    </location>
</feature>
<feature type="domain" description="Major facilitator superfamily (MFS) profile" evidence="9">
    <location>
        <begin position="1"/>
        <end position="410"/>
    </location>
</feature>
<feature type="transmembrane region" description="Helical" evidence="8">
    <location>
        <begin position="235"/>
        <end position="253"/>
    </location>
</feature>
<keyword evidence="6 8" id="KW-0472">Membrane</keyword>